<feature type="transmembrane region" description="Helical" evidence="1">
    <location>
        <begin position="49"/>
        <end position="68"/>
    </location>
</feature>
<reference evidence="2" key="1">
    <citation type="journal article" date="2015" name="Nature">
        <title>Complex archaea that bridge the gap between prokaryotes and eukaryotes.</title>
        <authorList>
            <person name="Spang A."/>
            <person name="Saw J.H."/>
            <person name="Jorgensen S.L."/>
            <person name="Zaremba-Niedzwiedzka K."/>
            <person name="Martijn J."/>
            <person name="Lind A.E."/>
            <person name="van Eijk R."/>
            <person name="Schleper C."/>
            <person name="Guy L."/>
            <person name="Ettema T.J."/>
        </authorList>
    </citation>
    <scope>NUCLEOTIDE SEQUENCE</scope>
</reference>
<dbReference type="AlphaFoldDB" id="A0A0F9HJE2"/>
<keyword evidence="1" id="KW-0472">Membrane</keyword>
<evidence type="ECO:0000313" key="2">
    <source>
        <dbReference type="EMBL" id="KKM15287.1"/>
    </source>
</evidence>
<comment type="caution">
    <text evidence="2">The sequence shown here is derived from an EMBL/GenBank/DDBJ whole genome shotgun (WGS) entry which is preliminary data.</text>
</comment>
<accession>A0A0F9HJE2</accession>
<organism evidence="2">
    <name type="scientific">marine sediment metagenome</name>
    <dbReference type="NCBI Taxonomy" id="412755"/>
    <lineage>
        <taxon>unclassified sequences</taxon>
        <taxon>metagenomes</taxon>
        <taxon>ecological metagenomes</taxon>
    </lineage>
</organism>
<feature type="transmembrane region" description="Helical" evidence="1">
    <location>
        <begin position="6"/>
        <end position="28"/>
    </location>
</feature>
<proteinExistence type="predicted"/>
<evidence type="ECO:0000256" key="1">
    <source>
        <dbReference type="SAM" id="Phobius"/>
    </source>
</evidence>
<sequence>MADVQLLITIGLIGALTGCVLRTAWPFLRKTRLPDDVGHILDMAFERKFLYAAAGAFVASAGFYMVIAPLTKNPITELLLGLVLGFAGNDAFNELEKTIRSLFKRKEISA</sequence>
<name>A0A0F9HJE2_9ZZZZ</name>
<keyword evidence="1" id="KW-1133">Transmembrane helix</keyword>
<protein>
    <submittedName>
        <fullName evidence="2">Uncharacterized protein</fullName>
    </submittedName>
</protein>
<keyword evidence="1" id="KW-0812">Transmembrane</keyword>
<gene>
    <name evidence="2" type="ORF">LCGC14_1697570</name>
</gene>
<dbReference type="EMBL" id="LAZR01014942">
    <property type="protein sequence ID" value="KKM15287.1"/>
    <property type="molecule type" value="Genomic_DNA"/>
</dbReference>